<dbReference type="InterPro" id="IPR051908">
    <property type="entry name" value="Ribosomal_N-acetyltransferase"/>
</dbReference>
<keyword evidence="3" id="KW-1185">Reference proteome</keyword>
<evidence type="ECO:0000313" key="3">
    <source>
        <dbReference type="Proteomes" id="UP000185663"/>
    </source>
</evidence>
<dbReference type="STRING" id="545619.SAMN04489860_1855"/>
<dbReference type="RefSeq" id="WP_083372331.1">
    <property type="nucleotide sequence ID" value="NZ_LT629776.1"/>
</dbReference>
<dbReference type="AlphaFoldDB" id="A0A1H1TC52"/>
<dbReference type="GO" id="GO:1990189">
    <property type="term" value="F:protein N-terminal-serine acetyltransferase activity"/>
    <property type="evidence" value="ECO:0007669"/>
    <property type="project" value="TreeGrafter"/>
</dbReference>
<organism evidence="2 3">
    <name type="scientific">Paraoerskovia marina</name>
    <dbReference type="NCBI Taxonomy" id="545619"/>
    <lineage>
        <taxon>Bacteria</taxon>
        <taxon>Bacillati</taxon>
        <taxon>Actinomycetota</taxon>
        <taxon>Actinomycetes</taxon>
        <taxon>Micrococcales</taxon>
        <taxon>Cellulomonadaceae</taxon>
        <taxon>Paraoerskovia</taxon>
    </lineage>
</organism>
<sequence length="206" mass="22740">MEPFPLISDRVRLTVPTAADVNRITEICQDADIQRWTVVPSPYHPSDAAWFVDELVTSGWAQDTAYTWAIRPHGAESSSDLVGMIGLTVDRTAPSAVDAEIGFWLDPGARGHGLASAASDLVLDWAFDAEGLDAARVVWTAYVGNWQSRRVAWRCGFTFEGTVRRHAVQRGERRDAWIATLLPGDGREPVAPWPDDALTRLQEDVV</sequence>
<dbReference type="Proteomes" id="UP000185663">
    <property type="component" value="Chromosome I"/>
</dbReference>
<dbReference type="eggNOG" id="COG1670">
    <property type="taxonomic scope" value="Bacteria"/>
</dbReference>
<dbReference type="GO" id="GO:0008999">
    <property type="term" value="F:protein-N-terminal-alanine acetyltransferase activity"/>
    <property type="evidence" value="ECO:0007669"/>
    <property type="project" value="TreeGrafter"/>
</dbReference>
<dbReference type="Gene3D" id="3.40.630.30">
    <property type="match status" value="1"/>
</dbReference>
<dbReference type="SUPFAM" id="SSF55729">
    <property type="entry name" value="Acyl-CoA N-acyltransferases (Nat)"/>
    <property type="match status" value="1"/>
</dbReference>
<feature type="domain" description="N-acetyltransferase" evidence="1">
    <location>
        <begin position="19"/>
        <end position="183"/>
    </location>
</feature>
<dbReference type="InterPro" id="IPR000182">
    <property type="entry name" value="GNAT_dom"/>
</dbReference>
<dbReference type="EMBL" id="LT629776">
    <property type="protein sequence ID" value="SDS57546.1"/>
    <property type="molecule type" value="Genomic_DNA"/>
</dbReference>
<dbReference type="Pfam" id="PF13302">
    <property type="entry name" value="Acetyltransf_3"/>
    <property type="match status" value="1"/>
</dbReference>
<reference evidence="3" key="1">
    <citation type="submission" date="2016-10" db="EMBL/GenBank/DDBJ databases">
        <authorList>
            <person name="Varghese N."/>
            <person name="Submissions S."/>
        </authorList>
    </citation>
    <scope>NUCLEOTIDE SEQUENCE [LARGE SCALE GENOMIC DNA]</scope>
    <source>
        <strain evidence="3">DSM 22126</strain>
    </source>
</reference>
<dbReference type="PANTHER" id="PTHR43441:SF10">
    <property type="entry name" value="ACETYLTRANSFERASE"/>
    <property type="match status" value="1"/>
</dbReference>
<dbReference type="InterPro" id="IPR016181">
    <property type="entry name" value="Acyl_CoA_acyltransferase"/>
</dbReference>
<dbReference type="PANTHER" id="PTHR43441">
    <property type="entry name" value="RIBOSOMAL-PROTEIN-SERINE ACETYLTRANSFERASE"/>
    <property type="match status" value="1"/>
</dbReference>
<accession>A0A1H1TC52</accession>
<gene>
    <name evidence="2" type="ORF">SAMN04489860_1855</name>
</gene>
<protein>
    <submittedName>
        <fullName evidence="2">Protein N-acetyltransferase, RimJ/RimL family</fullName>
    </submittedName>
</protein>
<evidence type="ECO:0000313" key="2">
    <source>
        <dbReference type="EMBL" id="SDS57546.1"/>
    </source>
</evidence>
<dbReference type="OrthoDB" id="9795188at2"/>
<name>A0A1H1TC52_9CELL</name>
<dbReference type="GO" id="GO:0005737">
    <property type="term" value="C:cytoplasm"/>
    <property type="evidence" value="ECO:0007669"/>
    <property type="project" value="TreeGrafter"/>
</dbReference>
<dbReference type="PROSITE" id="PS51186">
    <property type="entry name" value="GNAT"/>
    <property type="match status" value="1"/>
</dbReference>
<keyword evidence="2" id="KW-0808">Transferase</keyword>
<proteinExistence type="predicted"/>
<dbReference type="CDD" id="cd04301">
    <property type="entry name" value="NAT_SF"/>
    <property type="match status" value="1"/>
</dbReference>
<evidence type="ECO:0000259" key="1">
    <source>
        <dbReference type="PROSITE" id="PS51186"/>
    </source>
</evidence>